<keyword evidence="3" id="KW-0472">Membrane</keyword>
<evidence type="ECO:0000256" key="2">
    <source>
        <dbReference type="ARBA" id="ARBA00007362"/>
    </source>
</evidence>
<dbReference type="AlphaFoldDB" id="D6XX66"/>
<dbReference type="eggNOG" id="COG2510">
    <property type="taxonomic scope" value="Bacteria"/>
</dbReference>
<dbReference type="RefSeq" id="WP_013171352.1">
    <property type="nucleotide sequence ID" value="NC_014219.1"/>
</dbReference>
<dbReference type="InterPro" id="IPR037185">
    <property type="entry name" value="EmrE-like"/>
</dbReference>
<name>D6XX66_BACIE</name>
<evidence type="ECO:0000256" key="3">
    <source>
        <dbReference type="SAM" id="Phobius"/>
    </source>
</evidence>
<feature type="transmembrane region" description="Helical" evidence="3">
    <location>
        <begin position="30"/>
        <end position="53"/>
    </location>
</feature>
<evidence type="ECO:0000259" key="4">
    <source>
        <dbReference type="Pfam" id="PF00892"/>
    </source>
</evidence>
<protein>
    <recommendedName>
        <fullName evidence="4">EamA domain-containing protein</fullName>
    </recommendedName>
</protein>
<dbReference type="HOGENOM" id="CLU_082109_0_0_9"/>
<sequence>MALFLGLITAMAFGIGDFLAGQVTRRVPTLIVVLYAQLFGTVMMLIVASLTGFHMSLSSFWWGGLGGIAIGFGFLFYFKALAMGKMGVVSSVTGTLSAVVPVLTGLFLGERPGTFALVAVGIIMIAIVLISKKEVEGDAEDGDGQKVLSFAAMAGFLIGLYFVFLHIPPETESMWTVFFTMAGSFLAVSSVLLFRRADFLTLNRTGLGYIFGNGFLQAFGTITYILGVSIGLLSIVALAGALSPLFTVLCAWLFIKEMLTVPQKWGITLALTGVVLLVLST</sequence>
<dbReference type="Pfam" id="PF00892">
    <property type="entry name" value="EamA"/>
    <property type="match status" value="2"/>
</dbReference>
<dbReference type="STRING" id="439292.Bsel_0383"/>
<feature type="transmembrane region" description="Helical" evidence="3">
    <location>
        <begin position="60"/>
        <end position="78"/>
    </location>
</feature>
<feature type="domain" description="EamA" evidence="4">
    <location>
        <begin position="2"/>
        <end position="131"/>
    </location>
</feature>
<feature type="transmembrane region" description="Helical" evidence="3">
    <location>
        <begin position="206"/>
        <end position="226"/>
    </location>
</feature>
<dbReference type="Proteomes" id="UP000000271">
    <property type="component" value="Chromosome"/>
</dbReference>
<dbReference type="PANTHER" id="PTHR22911:SF137">
    <property type="entry name" value="SOLUTE CARRIER FAMILY 35 MEMBER G2-RELATED"/>
    <property type="match status" value="1"/>
</dbReference>
<dbReference type="SUPFAM" id="SSF103481">
    <property type="entry name" value="Multidrug resistance efflux transporter EmrE"/>
    <property type="match status" value="2"/>
</dbReference>
<comment type="subcellular location">
    <subcellularLocation>
        <location evidence="1">Endomembrane system</location>
        <topology evidence="1">Multi-pass membrane protein</topology>
    </subcellularLocation>
</comment>
<reference evidence="5" key="1">
    <citation type="submission" date="2009-10" db="EMBL/GenBank/DDBJ databases">
        <title>Complete sequence of Bacillus selenitireducens MLS10.</title>
        <authorList>
            <consortium name="US DOE Joint Genome Institute"/>
            <person name="Lucas S."/>
            <person name="Copeland A."/>
            <person name="Lapidus A."/>
            <person name="Glavina del Rio T."/>
            <person name="Dalin E."/>
            <person name="Tice H."/>
            <person name="Bruce D."/>
            <person name="Goodwin L."/>
            <person name="Pitluck S."/>
            <person name="Sims D."/>
            <person name="Brettin T."/>
            <person name="Detter J.C."/>
            <person name="Han C."/>
            <person name="Larimer F."/>
            <person name="Land M."/>
            <person name="Hauser L."/>
            <person name="Kyrpides N."/>
            <person name="Ovchinnikova G."/>
            <person name="Stolz J."/>
        </authorList>
    </citation>
    <scope>NUCLEOTIDE SEQUENCE [LARGE SCALE GENOMIC DNA]</scope>
    <source>
        <strain evidence="5">MLS10</strain>
    </source>
</reference>
<feature type="transmembrane region" description="Helical" evidence="3">
    <location>
        <begin position="173"/>
        <end position="194"/>
    </location>
</feature>
<dbReference type="InterPro" id="IPR000620">
    <property type="entry name" value="EamA_dom"/>
</dbReference>
<feature type="transmembrane region" description="Helical" evidence="3">
    <location>
        <begin position="147"/>
        <end position="167"/>
    </location>
</feature>
<feature type="transmembrane region" description="Helical" evidence="3">
    <location>
        <begin position="113"/>
        <end position="131"/>
    </location>
</feature>
<dbReference type="KEGG" id="bse:Bsel_0383"/>
<organism evidence="5 6">
    <name type="scientific">Bacillus selenitireducens (strain ATCC 700615 / DSM 15326 / MLS10)</name>
    <dbReference type="NCBI Taxonomy" id="439292"/>
    <lineage>
        <taxon>Bacteria</taxon>
        <taxon>Bacillati</taxon>
        <taxon>Bacillota</taxon>
        <taxon>Bacilli</taxon>
        <taxon>Bacillales</taxon>
        <taxon>Bacillaceae</taxon>
        <taxon>Salisediminibacterium</taxon>
    </lineage>
</organism>
<dbReference type="EMBL" id="CP001791">
    <property type="protein sequence ID" value="ADH97923.1"/>
    <property type="molecule type" value="Genomic_DNA"/>
</dbReference>
<evidence type="ECO:0000313" key="6">
    <source>
        <dbReference type="Proteomes" id="UP000000271"/>
    </source>
</evidence>
<dbReference type="GO" id="GO:0016020">
    <property type="term" value="C:membrane"/>
    <property type="evidence" value="ECO:0007669"/>
    <property type="project" value="InterPro"/>
</dbReference>
<proteinExistence type="inferred from homology"/>
<gene>
    <name evidence="5" type="ordered locus">Bsel_0383</name>
</gene>
<keyword evidence="3" id="KW-1133">Transmembrane helix</keyword>
<dbReference type="PANTHER" id="PTHR22911">
    <property type="entry name" value="ACYL-MALONYL CONDENSING ENZYME-RELATED"/>
    <property type="match status" value="1"/>
</dbReference>
<keyword evidence="3" id="KW-0812">Transmembrane</keyword>
<accession>D6XX66</accession>
<feature type="domain" description="EamA" evidence="4">
    <location>
        <begin position="148"/>
        <end position="278"/>
    </location>
</feature>
<feature type="transmembrane region" description="Helical" evidence="3">
    <location>
        <begin position="232"/>
        <end position="255"/>
    </location>
</feature>
<evidence type="ECO:0000313" key="5">
    <source>
        <dbReference type="EMBL" id="ADH97923.1"/>
    </source>
</evidence>
<evidence type="ECO:0000256" key="1">
    <source>
        <dbReference type="ARBA" id="ARBA00004127"/>
    </source>
</evidence>
<comment type="similarity">
    <text evidence="2">Belongs to the EamA transporter family.</text>
</comment>
<dbReference type="OrthoDB" id="2966504at2"/>
<keyword evidence="6" id="KW-1185">Reference proteome</keyword>